<keyword evidence="7" id="KW-1185">Reference proteome</keyword>
<protein>
    <recommendedName>
        <fullName evidence="5">C2H2-type domain-containing protein</fullName>
    </recommendedName>
</protein>
<dbReference type="OrthoDB" id="6105938at2759"/>
<gene>
    <name evidence="6" type="ORF">K490DRAFT_22975</name>
</gene>
<feature type="non-terminal residue" evidence="6">
    <location>
        <position position="1"/>
    </location>
</feature>
<name>A0A9P4LZW6_9PEZI</name>
<proteinExistence type="predicted"/>
<keyword evidence="2" id="KW-0677">Repeat</keyword>
<feature type="non-terminal residue" evidence="6">
    <location>
        <position position="273"/>
    </location>
</feature>
<dbReference type="EMBL" id="ML978711">
    <property type="protein sequence ID" value="KAF2091858.1"/>
    <property type="molecule type" value="Genomic_DNA"/>
</dbReference>
<dbReference type="GO" id="GO:0008270">
    <property type="term" value="F:zinc ion binding"/>
    <property type="evidence" value="ECO:0007669"/>
    <property type="project" value="UniProtKB-KW"/>
</dbReference>
<dbReference type="InterPro" id="IPR036236">
    <property type="entry name" value="Znf_C2H2_sf"/>
</dbReference>
<reference evidence="6" key="1">
    <citation type="journal article" date="2020" name="Stud. Mycol.">
        <title>101 Dothideomycetes genomes: a test case for predicting lifestyles and emergence of pathogens.</title>
        <authorList>
            <person name="Haridas S."/>
            <person name="Albert R."/>
            <person name="Binder M."/>
            <person name="Bloem J."/>
            <person name="Labutti K."/>
            <person name="Salamov A."/>
            <person name="Andreopoulos B."/>
            <person name="Baker S."/>
            <person name="Barry K."/>
            <person name="Bills G."/>
            <person name="Bluhm B."/>
            <person name="Cannon C."/>
            <person name="Castanera R."/>
            <person name="Culley D."/>
            <person name="Daum C."/>
            <person name="Ezra D."/>
            <person name="Gonzalez J."/>
            <person name="Henrissat B."/>
            <person name="Kuo A."/>
            <person name="Liang C."/>
            <person name="Lipzen A."/>
            <person name="Lutzoni F."/>
            <person name="Magnuson J."/>
            <person name="Mondo S."/>
            <person name="Nolan M."/>
            <person name="Ohm R."/>
            <person name="Pangilinan J."/>
            <person name="Park H.-J."/>
            <person name="Ramirez L."/>
            <person name="Alfaro M."/>
            <person name="Sun H."/>
            <person name="Tritt A."/>
            <person name="Yoshinaga Y."/>
            <person name="Zwiers L.-H."/>
            <person name="Turgeon B."/>
            <person name="Goodwin S."/>
            <person name="Spatafora J."/>
            <person name="Crous P."/>
            <person name="Grigoriev I."/>
        </authorList>
    </citation>
    <scope>NUCLEOTIDE SEQUENCE</scope>
    <source>
        <strain evidence="6">CBS 121410</strain>
    </source>
</reference>
<evidence type="ECO:0000259" key="5">
    <source>
        <dbReference type="PROSITE" id="PS00028"/>
    </source>
</evidence>
<dbReference type="PROSITE" id="PS00028">
    <property type="entry name" value="ZINC_FINGER_C2H2_1"/>
    <property type="match status" value="2"/>
</dbReference>
<organism evidence="6 7">
    <name type="scientific">Saccharata proteae CBS 121410</name>
    <dbReference type="NCBI Taxonomy" id="1314787"/>
    <lineage>
        <taxon>Eukaryota</taxon>
        <taxon>Fungi</taxon>
        <taxon>Dikarya</taxon>
        <taxon>Ascomycota</taxon>
        <taxon>Pezizomycotina</taxon>
        <taxon>Dothideomycetes</taxon>
        <taxon>Dothideomycetes incertae sedis</taxon>
        <taxon>Botryosphaeriales</taxon>
        <taxon>Saccharataceae</taxon>
        <taxon>Saccharata</taxon>
    </lineage>
</organism>
<evidence type="ECO:0000256" key="4">
    <source>
        <dbReference type="ARBA" id="ARBA00022833"/>
    </source>
</evidence>
<dbReference type="SUPFAM" id="SSF57667">
    <property type="entry name" value="beta-beta-alpha zinc fingers"/>
    <property type="match status" value="2"/>
</dbReference>
<dbReference type="Pfam" id="PF13912">
    <property type="entry name" value="zf-C2H2_6"/>
    <property type="match status" value="1"/>
</dbReference>
<dbReference type="Gene3D" id="3.30.160.60">
    <property type="entry name" value="Classic Zinc Finger"/>
    <property type="match status" value="2"/>
</dbReference>
<accession>A0A9P4LZW6</accession>
<evidence type="ECO:0000256" key="2">
    <source>
        <dbReference type="ARBA" id="ARBA00022737"/>
    </source>
</evidence>
<dbReference type="Proteomes" id="UP000799776">
    <property type="component" value="Unassembled WGS sequence"/>
</dbReference>
<dbReference type="InterPro" id="IPR013087">
    <property type="entry name" value="Znf_C2H2_type"/>
</dbReference>
<keyword evidence="3" id="KW-0863">Zinc-finger</keyword>
<dbReference type="Pfam" id="PF12171">
    <property type="entry name" value="zf-C2H2_jaz"/>
    <property type="match status" value="1"/>
</dbReference>
<dbReference type="SMART" id="SM00355">
    <property type="entry name" value="ZnF_C2H2"/>
    <property type="match status" value="6"/>
</dbReference>
<evidence type="ECO:0000313" key="6">
    <source>
        <dbReference type="EMBL" id="KAF2091858.1"/>
    </source>
</evidence>
<evidence type="ECO:0000256" key="3">
    <source>
        <dbReference type="ARBA" id="ARBA00022771"/>
    </source>
</evidence>
<evidence type="ECO:0000313" key="7">
    <source>
        <dbReference type="Proteomes" id="UP000799776"/>
    </source>
</evidence>
<dbReference type="InterPro" id="IPR022755">
    <property type="entry name" value="Znf_C2H2_jaz"/>
</dbReference>
<dbReference type="PANTHER" id="PTHR24379">
    <property type="entry name" value="KRAB AND ZINC FINGER DOMAIN-CONTAINING"/>
    <property type="match status" value="1"/>
</dbReference>
<keyword evidence="4" id="KW-0862">Zinc</keyword>
<dbReference type="PANTHER" id="PTHR24379:SF121">
    <property type="entry name" value="C2H2-TYPE DOMAIN-CONTAINING PROTEIN"/>
    <property type="match status" value="1"/>
</dbReference>
<comment type="caution">
    <text evidence="6">The sequence shown here is derived from an EMBL/GenBank/DDBJ whole genome shotgun (WGS) entry which is preliminary data.</text>
</comment>
<keyword evidence="1" id="KW-0479">Metal-binding</keyword>
<sequence>KCETCSAQFEHHAALKAHLDVSDHRSKLRCNVCDKLLPSESALGTHRIAKRHCLPKYPCETCGEEFSEKQTCNEKNLNRNVDRPYCRTCSRHFVSPEVLQTHLASSTVHNRRTLKCFFCTQTFPGSAALCDHLEQGRCIGAPPGVERATMYKNIQRRDVWSVITVPTKERSGGNGASKGVWGLALATVFNGHAYACPFCSAASTTGNGLQEHLESSAHGGTIYYCPNASCARMCPNLTSLFAHLESGSCKYMDAGKLPKHLEFLLRDTDIVTF</sequence>
<dbReference type="AlphaFoldDB" id="A0A9P4LZW6"/>
<feature type="domain" description="C2H2-type" evidence="5">
    <location>
        <begin position="30"/>
        <end position="52"/>
    </location>
</feature>
<feature type="domain" description="C2H2-type" evidence="5">
    <location>
        <begin position="2"/>
        <end position="24"/>
    </location>
</feature>
<evidence type="ECO:0000256" key="1">
    <source>
        <dbReference type="ARBA" id="ARBA00022723"/>
    </source>
</evidence>